<evidence type="ECO:0008006" key="9">
    <source>
        <dbReference type="Google" id="ProtNLM"/>
    </source>
</evidence>
<dbReference type="InterPro" id="IPR058192">
    <property type="entry name" value="WHD_ROQ1-like"/>
</dbReference>
<evidence type="ECO:0000256" key="1">
    <source>
        <dbReference type="ARBA" id="ARBA00022614"/>
    </source>
</evidence>
<evidence type="ECO:0000256" key="2">
    <source>
        <dbReference type="ARBA" id="ARBA00022737"/>
    </source>
</evidence>
<dbReference type="PRINTS" id="PR00364">
    <property type="entry name" value="DISEASERSIST"/>
</dbReference>
<evidence type="ECO:0000256" key="3">
    <source>
        <dbReference type="ARBA" id="ARBA00022821"/>
    </source>
</evidence>
<feature type="domain" description="TIR" evidence="5">
    <location>
        <begin position="104"/>
        <end position="145"/>
    </location>
</feature>
<name>A0ABQ7MKG3_BRACM</name>
<evidence type="ECO:0000313" key="7">
    <source>
        <dbReference type="EMBL" id="KAG5399226.1"/>
    </source>
</evidence>
<dbReference type="Gene3D" id="3.40.50.300">
    <property type="entry name" value="P-loop containing nucleotide triphosphate hydrolases"/>
    <property type="match status" value="1"/>
</dbReference>
<dbReference type="Gene3D" id="1.10.8.430">
    <property type="entry name" value="Helical domain of apoptotic protease-activating factors"/>
    <property type="match status" value="1"/>
</dbReference>
<evidence type="ECO:0000256" key="4">
    <source>
        <dbReference type="SAM" id="MobiDB-lite"/>
    </source>
</evidence>
<keyword evidence="1" id="KW-0433">Leucine-rich repeat</keyword>
<dbReference type="EMBL" id="JADBGQ010000005">
    <property type="protein sequence ID" value="KAG5399226.1"/>
    <property type="molecule type" value="Genomic_DNA"/>
</dbReference>
<accession>A0ABQ7MKG3</accession>
<dbReference type="InterPro" id="IPR027417">
    <property type="entry name" value="P-loop_NTPase"/>
</dbReference>
<dbReference type="InterPro" id="IPR036390">
    <property type="entry name" value="WH_DNA-bd_sf"/>
</dbReference>
<dbReference type="InterPro" id="IPR000157">
    <property type="entry name" value="TIR_dom"/>
</dbReference>
<dbReference type="InterPro" id="IPR011713">
    <property type="entry name" value="Leu-rich_rpt_3"/>
</dbReference>
<dbReference type="Gene3D" id="3.80.10.10">
    <property type="entry name" value="Ribonuclease Inhibitor"/>
    <property type="match status" value="2"/>
</dbReference>
<dbReference type="SUPFAM" id="SSF52540">
    <property type="entry name" value="P-loop containing nucleoside triphosphate hydrolases"/>
    <property type="match status" value="1"/>
</dbReference>
<reference evidence="7 8" key="1">
    <citation type="submission" date="2021-03" db="EMBL/GenBank/DDBJ databases">
        <authorList>
            <person name="King G.J."/>
            <person name="Bancroft I."/>
            <person name="Baten A."/>
            <person name="Bloomfield J."/>
            <person name="Borpatragohain P."/>
            <person name="He Z."/>
            <person name="Irish N."/>
            <person name="Irwin J."/>
            <person name="Liu K."/>
            <person name="Mauleon R.P."/>
            <person name="Moore J."/>
            <person name="Morris R."/>
            <person name="Ostergaard L."/>
            <person name="Wang B."/>
            <person name="Wells R."/>
        </authorList>
    </citation>
    <scope>NUCLEOTIDE SEQUENCE [LARGE SCALE GENOMIC DNA]</scope>
    <source>
        <strain evidence="7">R-o-18</strain>
        <tissue evidence="7">Leaf</tissue>
    </source>
</reference>
<protein>
    <recommendedName>
        <fullName evidence="9">NB-ARC domain-containing protein</fullName>
    </recommendedName>
</protein>
<dbReference type="Proteomes" id="UP000823674">
    <property type="component" value="Chromosome A05"/>
</dbReference>
<organism evidence="7 8">
    <name type="scientific">Brassica rapa subsp. trilocularis</name>
    <dbReference type="NCBI Taxonomy" id="1813537"/>
    <lineage>
        <taxon>Eukaryota</taxon>
        <taxon>Viridiplantae</taxon>
        <taxon>Streptophyta</taxon>
        <taxon>Embryophyta</taxon>
        <taxon>Tracheophyta</taxon>
        <taxon>Spermatophyta</taxon>
        <taxon>Magnoliopsida</taxon>
        <taxon>eudicotyledons</taxon>
        <taxon>Gunneridae</taxon>
        <taxon>Pentapetalae</taxon>
        <taxon>rosids</taxon>
        <taxon>malvids</taxon>
        <taxon>Brassicales</taxon>
        <taxon>Brassicaceae</taxon>
        <taxon>Brassiceae</taxon>
        <taxon>Brassica</taxon>
    </lineage>
</organism>
<dbReference type="SUPFAM" id="SSF52058">
    <property type="entry name" value="L domain-like"/>
    <property type="match status" value="2"/>
</dbReference>
<feature type="compositionally biased region" description="Basic and acidic residues" evidence="4">
    <location>
        <begin position="621"/>
        <end position="662"/>
    </location>
</feature>
<dbReference type="Pfam" id="PF01582">
    <property type="entry name" value="TIR"/>
    <property type="match status" value="1"/>
</dbReference>
<sequence length="1794" mass="204349">MPKIKSKFKISENTSFSRRHHLRRRSAAVVNVGILQIVAAERIPANHIDSCFMYEKQSHHQYETPPGCCLQRVTRFILHDEDVLVFLKYIFRSARLMTLSRNCKHHVFPSFHGPDVRRGFLTYLLKEFREKAIDVFIDNDIERSNDDDAVMIAKMVTDVSNKFIDSTTSNDSDSLGTETIRGIDFDLSEVRGDLIIDERAFEGMSRLQFLRFQKRGLYNNTKLLLPQDLKFRASKLRFLEWDQFPLACFPREFQPRRLVKLMMEHSKLEKLWEGPIPLPCLKLIELSSSDYLKELPDLSNATNDVTFFGNNFFYNDCPGVVNFSELDGKTRRFTLPSVLLNVECSEFVCSPVLRDEKLSLKAVVKEASGFMLESDAKMFWVSRAAKAERLSVRLCFECCLDYVVSVRTVNFKMVKHLENNLGGEVGKTVDTPLGISVSRVAAAVAALYERSMLEGKIRAIRFAQPLIRYQRLHGVMTAQAVEERKERPSYRPIIDHDGLPRHRLSNQDMNKMKTREELLAEERDYKRRRMSYRGKKVKRTPRRVLRDMIEEFTEEVKLAGGIGCFEKGMPLHSSSSISKGQKESDLGYSYALAQRDNRVTDHKSAVIEEMMNSQGPNDVGSSREKSSSDYKTKRDDRYDRSGREPTKAKRDDRYDRSSREPSKTKMDCIYLQTKVYPDSEHQQFCVFSSPVLKKPSETATYKQTTELQSNQKPPEARTQTLEIPAPQLLSLTFLSARLMALSTLSRHCKHHVFPSFHGPDVRRGCLSYLLKDDDDAVMTAKVVTDVSNKFNDSTTSNDSSCLVGIGTHIKEIESLLSLESDEVRMVGIWGPSGIGKTTIARALYGELSSKFTHAAFIESIQGKFEQNYRDEHAFKLQLQEQLLSKTLTLEILCLSAFRHKSPSSGFEDMAIEVTRLACRLPLGLCVFGAYLRGMSRDHWINALPRLRTSLDGEIGKVLRVSYEALCEEDQGLFLHIACFFKGESINDVVDCLAESRLNVKHGLQVLFDKCFISYDEWGRLVVHNLLEKLAKEIIRKQSVSDPGKRQFLVDALDICDVLEENAGTETIIGINFDLSEVRGELIIDERAFEGMSRLQFLRFKKRGLYDNIQLLLPQGLKFRASKLKFLEWYRFPLTCFPREFQPRRLVKLMMEDSNLEKLWEEPIPLPCLKLIELSGSVYLKELPDLSNATNLKVLRAGFCSSLSEISSIGKSTSLEELHLEYCRKLTKIPSSIGNAINLEALNVEGCEGLVELPSSIWSLSKLKKLLILGCSKLNRLGSQLRSFLDISGNITEFSITDTEIEEFPSSIMAFSCLRDLCVNAERLEVFPDVPDTIENLTLIIARIEEIPPSIQNLTRLTRLSLSRCKKLKVFPTNVNLQSLSRLYLSSCTQLRTFPEISTSISYLNLSDTSIEEVPSSIWSWPHLRELDLEDCRSLRVIHSFPDNIEELDSGLSDTGTDSSGGDSETRLPLCINLKGCKSLVSLPHIPYCVSLLDASNCKSLERIDGLVSNPERCLIFINCSKLSKPARELIEVSDCKSALFPGGELPADFDHRAREGLLTVQSHLPLFLRFKACLLLLHRGYIEDEDDEDEECMCGKRLSCDIWCVQNGVDVGHGSRAYYLPATLGSKEHLYFLESSISLNLPETDVNFSELHFEFYEITGKYWDVKDFAIKLLEDTHNEAEQKNSGKNVKDFAVQLLEDPDVHGDHGCCEDTHNEAEYKETADIKIEKLTCRNNVNKRQFNWYLSFGSVALASTSVARLSWTETAIGHFGSYRFDVWAMKSEIEGWRLPNFVFL</sequence>
<feature type="compositionally biased region" description="Polar residues" evidence="4">
    <location>
        <begin position="611"/>
        <end position="620"/>
    </location>
</feature>
<comment type="caution">
    <text evidence="7">The sequence shown here is derived from an EMBL/GenBank/DDBJ whole genome shotgun (WGS) entry which is preliminary data.</text>
</comment>
<evidence type="ECO:0000313" key="8">
    <source>
        <dbReference type="Proteomes" id="UP000823674"/>
    </source>
</evidence>
<gene>
    <name evidence="7" type="primary">A05p053520.1_BraROA</name>
    <name evidence="7" type="ORF">IGI04_021040</name>
</gene>
<keyword evidence="8" id="KW-1185">Reference proteome</keyword>
<feature type="region of interest" description="Disordered" evidence="4">
    <location>
        <begin position="611"/>
        <end position="662"/>
    </location>
</feature>
<dbReference type="Gene3D" id="3.40.50.10140">
    <property type="entry name" value="Toll/interleukin-1 receptor homology (TIR) domain"/>
    <property type="match status" value="1"/>
</dbReference>
<feature type="domain" description="Disease resistance protein Roq1-like winged-helix" evidence="6">
    <location>
        <begin position="967"/>
        <end position="1038"/>
    </location>
</feature>
<dbReference type="InterPro" id="IPR044974">
    <property type="entry name" value="Disease_R_plants"/>
</dbReference>
<dbReference type="InterPro" id="IPR035897">
    <property type="entry name" value="Toll_tir_struct_dom_sf"/>
</dbReference>
<evidence type="ECO:0000259" key="6">
    <source>
        <dbReference type="Pfam" id="PF23282"/>
    </source>
</evidence>
<dbReference type="Pfam" id="PF07725">
    <property type="entry name" value="LRR_3"/>
    <property type="match status" value="1"/>
</dbReference>
<dbReference type="PANTHER" id="PTHR11017">
    <property type="entry name" value="LEUCINE-RICH REPEAT-CONTAINING PROTEIN"/>
    <property type="match status" value="1"/>
</dbReference>
<keyword evidence="2" id="KW-0677">Repeat</keyword>
<dbReference type="InterPro" id="IPR032675">
    <property type="entry name" value="LRR_dom_sf"/>
</dbReference>
<dbReference type="InterPro" id="IPR042197">
    <property type="entry name" value="Apaf_helical"/>
</dbReference>
<evidence type="ECO:0000259" key="5">
    <source>
        <dbReference type="Pfam" id="PF01582"/>
    </source>
</evidence>
<proteinExistence type="predicted"/>
<dbReference type="Pfam" id="PF23282">
    <property type="entry name" value="WHD_ROQ1"/>
    <property type="match status" value="1"/>
</dbReference>
<dbReference type="SUPFAM" id="SSF46785">
    <property type="entry name" value="Winged helix' DNA-binding domain"/>
    <property type="match status" value="1"/>
</dbReference>
<keyword evidence="3" id="KW-0611">Plant defense</keyword>
<dbReference type="PANTHER" id="PTHR11017:SF444">
    <property type="entry name" value="TIR DOMAIN-CONTAINING PROTEIN"/>
    <property type="match status" value="1"/>
</dbReference>